<keyword evidence="3" id="KW-1185">Reference proteome</keyword>
<dbReference type="Gene3D" id="1.20.120.1630">
    <property type="match status" value="1"/>
</dbReference>
<reference evidence="2 3" key="1">
    <citation type="submission" date="2020-10" db="EMBL/GenBank/DDBJ databases">
        <title>Phylogeny of dyella-like bacteria.</title>
        <authorList>
            <person name="Fu J."/>
        </authorList>
    </citation>
    <scope>NUCLEOTIDE SEQUENCE [LARGE SCALE GENOMIC DNA]</scope>
    <source>
        <strain evidence="2 3">Gsoil3046</strain>
    </source>
</reference>
<evidence type="ECO:0000313" key="3">
    <source>
        <dbReference type="Proteomes" id="UP001620460"/>
    </source>
</evidence>
<protein>
    <submittedName>
        <fullName evidence="2">DUF1295 domain-containing protein</fullName>
    </submittedName>
</protein>
<proteinExistence type="predicted"/>
<dbReference type="InterPro" id="IPR010721">
    <property type="entry name" value="UstE-like"/>
</dbReference>
<keyword evidence="1" id="KW-1133">Transmembrane helix</keyword>
<dbReference type="Proteomes" id="UP001620460">
    <property type="component" value="Unassembled WGS sequence"/>
</dbReference>
<dbReference type="PROSITE" id="PS50244">
    <property type="entry name" value="S5A_REDUCTASE"/>
    <property type="match status" value="1"/>
</dbReference>
<comment type="caution">
    <text evidence="2">The sequence shown here is derived from an EMBL/GenBank/DDBJ whole genome shotgun (WGS) entry which is preliminary data.</text>
</comment>
<feature type="transmembrane region" description="Helical" evidence="1">
    <location>
        <begin position="60"/>
        <end position="82"/>
    </location>
</feature>
<keyword evidence="1" id="KW-0472">Membrane</keyword>
<evidence type="ECO:0000256" key="1">
    <source>
        <dbReference type="SAM" id="Phobius"/>
    </source>
</evidence>
<feature type="transmembrane region" description="Helical" evidence="1">
    <location>
        <begin position="103"/>
        <end position="125"/>
    </location>
</feature>
<keyword evidence="1" id="KW-0812">Transmembrane</keyword>
<evidence type="ECO:0000313" key="2">
    <source>
        <dbReference type="EMBL" id="MFK2905128.1"/>
    </source>
</evidence>
<feature type="transmembrane region" description="Helical" evidence="1">
    <location>
        <begin position="131"/>
        <end position="151"/>
    </location>
</feature>
<organism evidence="2 3">
    <name type="scientific">Dyella ginsengisoli</name>
    <dbReference type="NCBI Taxonomy" id="363848"/>
    <lineage>
        <taxon>Bacteria</taxon>
        <taxon>Pseudomonadati</taxon>
        <taxon>Pseudomonadota</taxon>
        <taxon>Gammaproteobacteria</taxon>
        <taxon>Lysobacterales</taxon>
        <taxon>Rhodanobacteraceae</taxon>
        <taxon>Dyella</taxon>
    </lineage>
</organism>
<accession>A0ABW8JVF0</accession>
<feature type="transmembrane region" description="Helical" evidence="1">
    <location>
        <begin position="193"/>
        <end position="212"/>
    </location>
</feature>
<gene>
    <name evidence="2" type="ORF">ISP17_14285</name>
</gene>
<feature type="transmembrane region" description="Helical" evidence="1">
    <location>
        <begin position="6"/>
        <end position="26"/>
    </location>
</feature>
<dbReference type="PANTHER" id="PTHR32251:SF23">
    <property type="entry name" value="3-OXO-5-ALPHA-STEROID 4-DEHYDROGENASE (DUF1295)"/>
    <property type="match status" value="1"/>
</dbReference>
<dbReference type="EMBL" id="JADIKM010000004">
    <property type="protein sequence ID" value="MFK2905128.1"/>
    <property type="molecule type" value="Genomic_DNA"/>
</dbReference>
<name>A0ABW8JVF0_9GAMM</name>
<feature type="transmembrane region" description="Helical" evidence="1">
    <location>
        <begin position="33"/>
        <end position="54"/>
    </location>
</feature>
<dbReference type="PANTHER" id="PTHR32251">
    <property type="entry name" value="3-OXO-5-ALPHA-STEROID 4-DEHYDROGENASE"/>
    <property type="match status" value="1"/>
</dbReference>
<dbReference type="Pfam" id="PF06966">
    <property type="entry name" value="DUF1295"/>
    <property type="match status" value="1"/>
</dbReference>
<sequence>MWHDVGWQILAVWLVTATAMTLGWAVQYRTRNATLVDAIWTATMGLSAVFYAAVGSGSPAVRGLMAVLGGLWALRLFLHLLHRIRTEDGRYRYLRQHWQDNQAKFFGFFQAQALFTTIFSLPFLAVAANPGGGMAALMIVGILVWLGSLYGESIADRQLARFREDPANRGRTCRVGLWRYSRHPNYFFEWTHWFAYVLLAWGSPLAWLAWLGPLLMLVSLYRFTGIPFTEAQALRSRGDDYRDYQRSTSSFIPWFPKKQGSTP</sequence>
<dbReference type="RefSeq" id="WP_404634342.1">
    <property type="nucleotide sequence ID" value="NZ_JADIKM010000004.1"/>
</dbReference>